<reference evidence="3 4" key="1">
    <citation type="journal article" date="2016" name="Nat. Commun.">
        <title>Thousands of microbial genomes shed light on interconnected biogeochemical processes in an aquifer system.</title>
        <authorList>
            <person name="Anantharaman K."/>
            <person name="Brown C.T."/>
            <person name="Hug L.A."/>
            <person name="Sharon I."/>
            <person name="Castelle C.J."/>
            <person name="Probst A.J."/>
            <person name="Thomas B.C."/>
            <person name="Singh A."/>
            <person name="Wilkins M.J."/>
            <person name="Karaoz U."/>
            <person name="Brodie E.L."/>
            <person name="Williams K.H."/>
            <person name="Hubbard S.S."/>
            <person name="Banfield J.F."/>
        </authorList>
    </citation>
    <scope>NUCLEOTIDE SEQUENCE [LARGE SCALE GENOMIC DNA]</scope>
</reference>
<proteinExistence type="inferred from homology"/>
<feature type="domain" description="GIY-YIG" evidence="2">
    <location>
        <begin position="3"/>
        <end position="78"/>
    </location>
</feature>
<evidence type="ECO:0000313" key="3">
    <source>
        <dbReference type="EMBL" id="OGD93822.1"/>
    </source>
</evidence>
<protein>
    <submittedName>
        <fullName evidence="3">Excinuclease ABC subunit C</fullName>
    </submittedName>
</protein>
<dbReference type="PANTHER" id="PTHR34477">
    <property type="entry name" value="UPF0213 PROTEIN YHBQ"/>
    <property type="match status" value="1"/>
</dbReference>
<dbReference type="Gene3D" id="3.40.1440.10">
    <property type="entry name" value="GIY-YIG endonuclease"/>
    <property type="match status" value="1"/>
</dbReference>
<dbReference type="InterPro" id="IPR000305">
    <property type="entry name" value="GIY-YIG_endonuc"/>
</dbReference>
<organism evidence="3 4">
    <name type="scientific">Candidatus Curtissbacteria bacterium RIFCSPLOWO2_01_FULL_37_9</name>
    <dbReference type="NCBI Taxonomy" id="1797724"/>
    <lineage>
        <taxon>Bacteria</taxon>
        <taxon>Candidatus Curtissiibacteriota</taxon>
    </lineage>
</organism>
<dbReference type="InterPro" id="IPR050190">
    <property type="entry name" value="UPF0213_domain"/>
</dbReference>
<dbReference type="CDD" id="cd10449">
    <property type="entry name" value="GIY-YIG_SLX1_like"/>
    <property type="match status" value="1"/>
</dbReference>
<evidence type="ECO:0000313" key="4">
    <source>
        <dbReference type="Proteomes" id="UP000178336"/>
    </source>
</evidence>
<accession>A0A1F5GPM1</accession>
<evidence type="ECO:0000259" key="2">
    <source>
        <dbReference type="PROSITE" id="PS50164"/>
    </source>
</evidence>
<dbReference type="PANTHER" id="PTHR34477:SF1">
    <property type="entry name" value="UPF0213 PROTEIN YHBQ"/>
    <property type="match status" value="1"/>
</dbReference>
<dbReference type="Proteomes" id="UP000178336">
    <property type="component" value="Unassembled WGS sequence"/>
</dbReference>
<sequence>MAKFYYTYVLESLRDGKFYIGWTDDLKARIDKHNKGAVQATKVRVPLKLVYFEACLSKEKAIEREKTLKTGFGRKYLKARMSRIPR</sequence>
<name>A0A1F5GPM1_9BACT</name>
<dbReference type="EMBL" id="MFBN01000058">
    <property type="protein sequence ID" value="OGD93822.1"/>
    <property type="molecule type" value="Genomic_DNA"/>
</dbReference>
<dbReference type="AlphaFoldDB" id="A0A1F5GPM1"/>
<dbReference type="InterPro" id="IPR035901">
    <property type="entry name" value="GIY-YIG_endonuc_sf"/>
</dbReference>
<evidence type="ECO:0000256" key="1">
    <source>
        <dbReference type="ARBA" id="ARBA00007435"/>
    </source>
</evidence>
<dbReference type="PROSITE" id="PS50164">
    <property type="entry name" value="GIY_YIG"/>
    <property type="match status" value="1"/>
</dbReference>
<comment type="similarity">
    <text evidence="1">Belongs to the UPF0213 family.</text>
</comment>
<comment type="caution">
    <text evidence="3">The sequence shown here is derived from an EMBL/GenBank/DDBJ whole genome shotgun (WGS) entry which is preliminary data.</text>
</comment>
<dbReference type="Pfam" id="PF01541">
    <property type="entry name" value="GIY-YIG"/>
    <property type="match status" value="1"/>
</dbReference>
<gene>
    <name evidence="3" type="ORF">A3A48_02190</name>
</gene>
<dbReference type="SUPFAM" id="SSF82771">
    <property type="entry name" value="GIY-YIG endonuclease"/>
    <property type="match status" value="1"/>
</dbReference>